<dbReference type="GO" id="GO:0003677">
    <property type="term" value="F:DNA binding"/>
    <property type="evidence" value="ECO:0007669"/>
    <property type="project" value="UniProtKB-KW"/>
</dbReference>
<dbReference type="EMBL" id="BIFS01000001">
    <property type="protein sequence ID" value="GCE21437.1"/>
    <property type="molecule type" value="Genomic_DNA"/>
</dbReference>
<dbReference type="PANTHER" id="PTHR33154">
    <property type="entry name" value="TRANSCRIPTIONAL REGULATOR, ARSR FAMILY"/>
    <property type="match status" value="1"/>
</dbReference>
<dbReference type="InterPro" id="IPR011991">
    <property type="entry name" value="ArsR-like_HTH"/>
</dbReference>
<keyword evidence="2" id="KW-0238">DNA-binding</keyword>
<keyword evidence="3" id="KW-0804">Transcription</keyword>
<dbReference type="SMART" id="SM00418">
    <property type="entry name" value="HTH_ARSR"/>
    <property type="match status" value="1"/>
</dbReference>
<comment type="caution">
    <text evidence="5">The sequence shown here is derived from an EMBL/GenBank/DDBJ whole genome shotgun (WGS) entry which is preliminary data.</text>
</comment>
<proteinExistence type="predicted"/>
<dbReference type="InterPro" id="IPR036388">
    <property type="entry name" value="WH-like_DNA-bd_sf"/>
</dbReference>
<evidence type="ECO:0000313" key="6">
    <source>
        <dbReference type="Proteomes" id="UP000287188"/>
    </source>
</evidence>
<dbReference type="PROSITE" id="PS50987">
    <property type="entry name" value="HTH_ARSR_2"/>
    <property type="match status" value="1"/>
</dbReference>
<feature type="domain" description="HTH arsR-type" evidence="4">
    <location>
        <begin position="2"/>
        <end position="83"/>
    </location>
</feature>
<dbReference type="InterPro" id="IPR036390">
    <property type="entry name" value="WH_DNA-bd_sf"/>
</dbReference>
<dbReference type="AlphaFoldDB" id="A0A402AQR3"/>
<dbReference type="InterPro" id="IPR001845">
    <property type="entry name" value="HTH_ArsR_DNA-bd_dom"/>
</dbReference>
<dbReference type="InterPro" id="IPR051081">
    <property type="entry name" value="HTH_MetalResp_TranReg"/>
</dbReference>
<evidence type="ECO:0000259" key="4">
    <source>
        <dbReference type="PROSITE" id="PS50987"/>
    </source>
</evidence>
<name>A0A402AQR3_9CHLR</name>
<keyword evidence="1" id="KW-0805">Transcription regulation</keyword>
<organism evidence="5 6">
    <name type="scientific">Dictyobacter kobayashii</name>
    <dbReference type="NCBI Taxonomy" id="2014872"/>
    <lineage>
        <taxon>Bacteria</taxon>
        <taxon>Bacillati</taxon>
        <taxon>Chloroflexota</taxon>
        <taxon>Ktedonobacteria</taxon>
        <taxon>Ktedonobacterales</taxon>
        <taxon>Dictyobacteraceae</taxon>
        <taxon>Dictyobacter</taxon>
    </lineage>
</organism>
<evidence type="ECO:0000256" key="3">
    <source>
        <dbReference type="ARBA" id="ARBA00023163"/>
    </source>
</evidence>
<reference evidence="6" key="1">
    <citation type="submission" date="2018-12" db="EMBL/GenBank/DDBJ databases">
        <title>Tengunoibacter tsumagoiensis gen. nov., sp. nov., Dictyobacter kobayashii sp. nov., D. alpinus sp. nov., and D. joshuensis sp. nov. and description of Dictyobacteraceae fam. nov. within the order Ktedonobacterales isolated from Tengu-no-mugimeshi.</title>
        <authorList>
            <person name="Wang C.M."/>
            <person name="Zheng Y."/>
            <person name="Sakai Y."/>
            <person name="Toyoda A."/>
            <person name="Minakuchi Y."/>
            <person name="Abe K."/>
            <person name="Yokota A."/>
            <person name="Yabe S."/>
        </authorList>
    </citation>
    <scope>NUCLEOTIDE SEQUENCE [LARGE SCALE GENOMIC DNA]</scope>
    <source>
        <strain evidence="6">Uno11</strain>
    </source>
</reference>
<sequence length="83" mass="9342">MAPSDFQDCFCNFLKLLADRNRLKLLGLLANREQSVEELAAQLQLKAPTVSHHLARLKKPAWWRCGLKAIPTCTGLILSQSRP</sequence>
<evidence type="ECO:0000313" key="5">
    <source>
        <dbReference type="EMBL" id="GCE21437.1"/>
    </source>
</evidence>
<dbReference type="GO" id="GO:0003700">
    <property type="term" value="F:DNA-binding transcription factor activity"/>
    <property type="evidence" value="ECO:0007669"/>
    <property type="project" value="InterPro"/>
</dbReference>
<gene>
    <name evidence="5" type="ORF">KDK_52370</name>
</gene>
<dbReference type="Gene3D" id="1.10.10.10">
    <property type="entry name" value="Winged helix-like DNA-binding domain superfamily/Winged helix DNA-binding domain"/>
    <property type="match status" value="1"/>
</dbReference>
<dbReference type="SUPFAM" id="SSF46785">
    <property type="entry name" value="Winged helix' DNA-binding domain"/>
    <property type="match status" value="1"/>
</dbReference>
<keyword evidence="6" id="KW-1185">Reference proteome</keyword>
<dbReference type="RefSeq" id="WP_218031997.1">
    <property type="nucleotide sequence ID" value="NZ_BIFS01000001.1"/>
</dbReference>
<dbReference type="PANTHER" id="PTHR33154:SF33">
    <property type="entry name" value="TRANSCRIPTIONAL REPRESSOR SDPR"/>
    <property type="match status" value="1"/>
</dbReference>
<dbReference type="Pfam" id="PF01022">
    <property type="entry name" value="HTH_5"/>
    <property type="match status" value="1"/>
</dbReference>
<evidence type="ECO:0000256" key="2">
    <source>
        <dbReference type="ARBA" id="ARBA00023125"/>
    </source>
</evidence>
<dbReference type="CDD" id="cd00090">
    <property type="entry name" value="HTH_ARSR"/>
    <property type="match status" value="1"/>
</dbReference>
<accession>A0A402AQR3</accession>
<evidence type="ECO:0000256" key="1">
    <source>
        <dbReference type="ARBA" id="ARBA00023015"/>
    </source>
</evidence>
<dbReference type="Proteomes" id="UP000287188">
    <property type="component" value="Unassembled WGS sequence"/>
</dbReference>
<dbReference type="PRINTS" id="PR00778">
    <property type="entry name" value="HTHARSR"/>
</dbReference>
<protein>
    <recommendedName>
        <fullName evidence="4">HTH arsR-type domain-containing protein</fullName>
    </recommendedName>
</protein>